<evidence type="ECO:0000313" key="2">
    <source>
        <dbReference type="Proteomes" id="UP001218218"/>
    </source>
</evidence>
<sequence>MSEGTSDITRTEKESPRTLFIFAYKYITPGKIDGHITSWLISAVARKIFSFPISTPTNDELSMRREMDPGFRAYSNRLFNLRNYLLQFTSSAISLVTRHVTIIATCISGSRFEIVQLVADIRGHGRNHTSVNVEAPRVRSTAFDEFVELNVTAEGARISQEISMRAVAYDSKCSTNDRVPKGISVMFAVRRTSNEALNRLRFTKSHIMNLSGEMGRSVEESGDAFKSNGIGEKARRRRLGRVKEMVNKGKLLCQVKYGKSTRTAPQSNLQVRSKRSYQIFEVVHVRWEILKSA</sequence>
<proteinExistence type="predicted"/>
<dbReference type="AlphaFoldDB" id="A0AAD6ZHH3"/>
<dbReference type="Proteomes" id="UP001218218">
    <property type="component" value="Unassembled WGS sequence"/>
</dbReference>
<name>A0AAD6ZHH3_9AGAR</name>
<evidence type="ECO:0000313" key="1">
    <source>
        <dbReference type="EMBL" id="KAJ7323227.1"/>
    </source>
</evidence>
<dbReference type="EMBL" id="JARIHO010000047">
    <property type="protein sequence ID" value="KAJ7323227.1"/>
    <property type="molecule type" value="Genomic_DNA"/>
</dbReference>
<keyword evidence="2" id="KW-1185">Reference proteome</keyword>
<organism evidence="1 2">
    <name type="scientific">Mycena albidolilacea</name>
    <dbReference type="NCBI Taxonomy" id="1033008"/>
    <lineage>
        <taxon>Eukaryota</taxon>
        <taxon>Fungi</taxon>
        <taxon>Dikarya</taxon>
        <taxon>Basidiomycota</taxon>
        <taxon>Agaricomycotina</taxon>
        <taxon>Agaricomycetes</taxon>
        <taxon>Agaricomycetidae</taxon>
        <taxon>Agaricales</taxon>
        <taxon>Marasmiineae</taxon>
        <taxon>Mycenaceae</taxon>
        <taxon>Mycena</taxon>
    </lineage>
</organism>
<reference evidence="1" key="1">
    <citation type="submission" date="2023-03" db="EMBL/GenBank/DDBJ databases">
        <title>Massive genome expansion in bonnet fungi (Mycena s.s.) driven by repeated elements and novel gene families across ecological guilds.</title>
        <authorList>
            <consortium name="Lawrence Berkeley National Laboratory"/>
            <person name="Harder C.B."/>
            <person name="Miyauchi S."/>
            <person name="Viragh M."/>
            <person name="Kuo A."/>
            <person name="Thoen E."/>
            <person name="Andreopoulos B."/>
            <person name="Lu D."/>
            <person name="Skrede I."/>
            <person name="Drula E."/>
            <person name="Henrissat B."/>
            <person name="Morin E."/>
            <person name="Kohler A."/>
            <person name="Barry K."/>
            <person name="LaButti K."/>
            <person name="Morin E."/>
            <person name="Salamov A."/>
            <person name="Lipzen A."/>
            <person name="Mereny Z."/>
            <person name="Hegedus B."/>
            <person name="Baldrian P."/>
            <person name="Stursova M."/>
            <person name="Weitz H."/>
            <person name="Taylor A."/>
            <person name="Grigoriev I.V."/>
            <person name="Nagy L.G."/>
            <person name="Martin F."/>
            <person name="Kauserud H."/>
        </authorList>
    </citation>
    <scope>NUCLEOTIDE SEQUENCE</scope>
    <source>
        <strain evidence="1">CBHHK002</strain>
    </source>
</reference>
<protein>
    <submittedName>
        <fullName evidence="1">Uncharacterized protein</fullName>
    </submittedName>
</protein>
<comment type="caution">
    <text evidence="1">The sequence shown here is derived from an EMBL/GenBank/DDBJ whole genome shotgun (WGS) entry which is preliminary data.</text>
</comment>
<accession>A0AAD6ZHH3</accession>
<gene>
    <name evidence="1" type="ORF">DFH08DRAFT_817800</name>
</gene>